<dbReference type="OrthoDB" id="9816564at2"/>
<dbReference type="GO" id="GO:0016740">
    <property type="term" value="F:transferase activity"/>
    <property type="evidence" value="ECO:0007669"/>
    <property type="project" value="UniProtKB-KW"/>
</dbReference>
<sequence>MTQLVYLSPVPWFSFSQRPHKFVEWFRAMGGDKVIWVDPYPTRLPKLSDVRRLKQKNDHGTQQGLPPAWMQLIRPKALPVEPLPVAGWANRLLWQQNLAAIGSFAGKAPTLLVIGKPSLLALSLLSTRWFKGSVYDSMDHFAAFYSGISRYVMSQRERAVGSRVEALMASSTCLQEYWRSIRADVALVRNACDPAVLPAPREPSRSRDQRPVLGYVGTIGGWFDWDAVRDLARARPDALVRLVGPMAVAVPHDLPANVEMLPPCAHDAAMRAVAEFDVGLIPFKRNQLTESVDPIKYYEYRAMGLPVISTRFGEMRYRAGEAGVFLADTADEQRAAAQLALTFQDGAHAPMHFRENEGWTHRFSDSPVAAMMRSGGGS</sequence>
<protein>
    <submittedName>
        <fullName evidence="1">Glycosyl transferase family 1</fullName>
    </submittedName>
</protein>
<dbReference type="RefSeq" id="WP_130389391.1">
    <property type="nucleotide sequence ID" value="NZ_SGXM01000001.1"/>
</dbReference>
<name>A0A4Q7S4T6_9BURK</name>
<dbReference type="SUPFAM" id="SSF53756">
    <property type="entry name" value="UDP-Glycosyltransferase/glycogen phosphorylase"/>
    <property type="match status" value="1"/>
</dbReference>
<evidence type="ECO:0000313" key="2">
    <source>
        <dbReference type="Proteomes" id="UP000291078"/>
    </source>
</evidence>
<dbReference type="Gene3D" id="3.40.50.2000">
    <property type="entry name" value="Glycogen Phosphorylase B"/>
    <property type="match status" value="1"/>
</dbReference>
<evidence type="ECO:0000313" key="1">
    <source>
        <dbReference type="EMBL" id="RZT41343.1"/>
    </source>
</evidence>
<proteinExistence type="predicted"/>
<organism evidence="1 2">
    <name type="scientific">Cupriavidus agavae</name>
    <dbReference type="NCBI Taxonomy" id="1001822"/>
    <lineage>
        <taxon>Bacteria</taxon>
        <taxon>Pseudomonadati</taxon>
        <taxon>Pseudomonadota</taxon>
        <taxon>Betaproteobacteria</taxon>
        <taxon>Burkholderiales</taxon>
        <taxon>Burkholderiaceae</taxon>
        <taxon>Cupriavidus</taxon>
    </lineage>
</organism>
<dbReference type="Proteomes" id="UP000291078">
    <property type="component" value="Unassembled WGS sequence"/>
</dbReference>
<dbReference type="Pfam" id="PF13692">
    <property type="entry name" value="Glyco_trans_1_4"/>
    <property type="match status" value="1"/>
</dbReference>
<dbReference type="AlphaFoldDB" id="A0A4Q7S4T6"/>
<keyword evidence="2" id="KW-1185">Reference proteome</keyword>
<reference evidence="1 2" key="1">
    <citation type="journal article" date="2015" name="Stand. Genomic Sci.">
        <title>Genomic Encyclopedia of Bacterial and Archaeal Type Strains, Phase III: the genomes of soil and plant-associated and newly described type strains.</title>
        <authorList>
            <person name="Whitman W.B."/>
            <person name="Woyke T."/>
            <person name="Klenk H.P."/>
            <person name="Zhou Y."/>
            <person name="Lilburn T.G."/>
            <person name="Beck B.J."/>
            <person name="De Vos P."/>
            <person name="Vandamme P."/>
            <person name="Eisen J.A."/>
            <person name="Garrity G."/>
            <person name="Hugenholtz P."/>
            <person name="Kyrpides N.C."/>
        </authorList>
    </citation>
    <scope>NUCLEOTIDE SEQUENCE [LARGE SCALE GENOMIC DNA]</scope>
    <source>
        <strain evidence="1 2">ASC-9842</strain>
    </source>
</reference>
<comment type="caution">
    <text evidence="1">The sequence shown here is derived from an EMBL/GenBank/DDBJ whole genome shotgun (WGS) entry which is preliminary data.</text>
</comment>
<gene>
    <name evidence="1" type="ORF">EV147_0330</name>
</gene>
<dbReference type="EMBL" id="SGXM01000001">
    <property type="protein sequence ID" value="RZT41343.1"/>
    <property type="molecule type" value="Genomic_DNA"/>
</dbReference>
<keyword evidence="1" id="KW-0808">Transferase</keyword>
<accession>A0A4Q7S4T6</accession>